<dbReference type="Pfam" id="PF06906">
    <property type="entry name" value="DUF1272"/>
    <property type="match status" value="1"/>
</dbReference>
<name>A0ABP9WUD8_9GAMM</name>
<protein>
    <recommendedName>
        <fullName evidence="3">DUF1272 domain-containing protein</fullName>
    </recommendedName>
</protein>
<proteinExistence type="predicted"/>
<keyword evidence="2" id="KW-1185">Reference proteome</keyword>
<comment type="caution">
    <text evidence="1">The sequence shown here is derived from an EMBL/GenBank/DDBJ whole genome shotgun (WGS) entry which is preliminary data.</text>
</comment>
<reference evidence="1 2" key="1">
    <citation type="submission" date="2024-02" db="EMBL/GenBank/DDBJ databases">
        <title>Microbulbifer aestuariivivens NBRC 112533.</title>
        <authorList>
            <person name="Ichikawa N."/>
            <person name="Katano-Makiyama Y."/>
            <person name="Hidaka K."/>
        </authorList>
    </citation>
    <scope>NUCLEOTIDE SEQUENCE [LARGE SCALE GENOMIC DNA]</scope>
    <source>
        <strain evidence="1 2">NBRC 112533</strain>
    </source>
</reference>
<accession>A0ABP9WUD8</accession>
<dbReference type="Proteomes" id="UP001408594">
    <property type="component" value="Unassembled WGS sequence"/>
</dbReference>
<gene>
    <name evidence="1" type="ORF">Maes01_02317</name>
</gene>
<evidence type="ECO:0008006" key="3">
    <source>
        <dbReference type="Google" id="ProtNLM"/>
    </source>
</evidence>
<evidence type="ECO:0000313" key="1">
    <source>
        <dbReference type="EMBL" id="GAA5525745.1"/>
    </source>
</evidence>
<organism evidence="1 2">
    <name type="scientific">Microbulbifer aestuariivivens</name>
    <dbReference type="NCBI Taxonomy" id="1908308"/>
    <lineage>
        <taxon>Bacteria</taxon>
        <taxon>Pseudomonadati</taxon>
        <taxon>Pseudomonadota</taxon>
        <taxon>Gammaproteobacteria</taxon>
        <taxon>Cellvibrionales</taxon>
        <taxon>Microbulbiferaceae</taxon>
        <taxon>Microbulbifer</taxon>
    </lineage>
</organism>
<evidence type="ECO:0000313" key="2">
    <source>
        <dbReference type="Proteomes" id="UP001408594"/>
    </source>
</evidence>
<dbReference type="EMBL" id="BAABRT010000019">
    <property type="protein sequence ID" value="GAA5525745.1"/>
    <property type="molecule type" value="Genomic_DNA"/>
</dbReference>
<dbReference type="InterPro" id="IPR010696">
    <property type="entry name" value="DUF1272"/>
</dbReference>
<sequence>MLKMKSTCERCRAALTLSEQAYICSYECTFCPDCTEALSQRCPNCQGDLVLRPPRTRSPTEAPSLGFKAKLEDFLYRA</sequence>